<evidence type="ECO:0000313" key="11">
    <source>
        <dbReference type="Proteomes" id="UP001292094"/>
    </source>
</evidence>
<dbReference type="InterPro" id="IPR052192">
    <property type="entry name" value="Insect_Ionotropic_Sensory_Rcpt"/>
</dbReference>
<feature type="signal peptide" evidence="9">
    <location>
        <begin position="1"/>
        <end position="16"/>
    </location>
</feature>
<reference evidence="10" key="1">
    <citation type="submission" date="2023-11" db="EMBL/GenBank/DDBJ databases">
        <title>Genome assemblies of two species of porcelain crab, Petrolisthes cinctipes and Petrolisthes manimaculis (Anomura: Porcellanidae).</title>
        <authorList>
            <person name="Angst P."/>
        </authorList>
    </citation>
    <scope>NUCLEOTIDE SEQUENCE</scope>
    <source>
        <strain evidence="10">PB745_02</strain>
        <tissue evidence="10">Gill</tissue>
    </source>
</reference>
<keyword evidence="4 8" id="KW-1133">Transmembrane helix</keyword>
<comment type="caution">
    <text evidence="10">The sequence shown here is derived from an EMBL/GenBank/DDBJ whole genome shotgun (WGS) entry which is preliminary data.</text>
</comment>
<comment type="subcellular location">
    <subcellularLocation>
        <location evidence="1">Cell membrane</location>
        <topology evidence="1">Multi-pass membrane protein</topology>
    </subcellularLocation>
</comment>
<proteinExistence type="predicted"/>
<keyword evidence="3 8" id="KW-0812">Transmembrane</keyword>
<gene>
    <name evidence="10" type="ORF">Pmani_028572</name>
</gene>
<dbReference type="EMBL" id="JAWZYT010003294">
    <property type="protein sequence ID" value="KAK4299130.1"/>
    <property type="molecule type" value="Genomic_DNA"/>
</dbReference>
<evidence type="ECO:0000256" key="6">
    <source>
        <dbReference type="ARBA" id="ARBA00023170"/>
    </source>
</evidence>
<organism evidence="10 11">
    <name type="scientific">Petrolisthes manimaculis</name>
    <dbReference type="NCBI Taxonomy" id="1843537"/>
    <lineage>
        <taxon>Eukaryota</taxon>
        <taxon>Metazoa</taxon>
        <taxon>Ecdysozoa</taxon>
        <taxon>Arthropoda</taxon>
        <taxon>Crustacea</taxon>
        <taxon>Multicrustacea</taxon>
        <taxon>Malacostraca</taxon>
        <taxon>Eumalacostraca</taxon>
        <taxon>Eucarida</taxon>
        <taxon>Decapoda</taxon>
        <taxon>Pleocyemata</taxon>
        <taxon>Anomura</taxon>
        <taxon>Galatheoidea</taxon>
        <taxon>Porcellanidae</taxon>
        <taxon>Petrolisthes</taxon>
    </lineage>
</organism>
<keyword evidence="6" id="KW-0675">Receptor</keyword>
<accession>A0AAE1NZ90</accession>
<keyword evidence="5 8" id="KW-0472">Membrane</keyword>
<keyword evidence="9" id="KW-0732">Signal</keyword>
<sequence>MVLGVWLVFSFILSAAYKCNLIASLALPKYPSRPESLDQLVQTVNRITMPSYGSDYLTFLRTSDSASFRAWGRQSHVDGRRYLEQMIAEHFTETDGSSRLYVGRDGVLPGLNAWPVPHDAPYKSVFDRVINAVQETGLYKKWMADMLDEARRYGRKKRLEEEEEEEMGSEVVGGGRNDIDGAISISPESLDAGGWTKPLTLVHLQGPLFLLLLGLFISLYLFCIEIISHKFNK</sequence>
<protein>
    <recommendedName>
        <fullName evidence="12">Variant Ionotropic Glutamate Receptor</fullName>
    </recommendedName>
</protein>
<keyword evidence="11" id="KW-1185">Reference proteome</keyword>
<dbReference type="PANTHER" id="PTHR42643:SF39">
    <property type="entry name" value="IONOTROPIC RECEPTOR 56A-RELATED"/>
    <property type="match status" value="1"/>
</dbReference>
<evidence type="ECO:0000256" key="3">
    <source>
        <dbReference type="ARBA" id="ARBA00022692"/>
    </source>
</evidence>
<dbReference type="PANTHER" id="PTHR42643">
    <property type="entry name" value="IONOTROPIC RECEPTOR 20A-RELATED"/>
    <property type="match status" value="1"/>
</dbReference>
<dbReference type="Proteomes" id="UP001292094">
    <property type="component" value="Unassembled WGS sequence"/>
</dbReference>
<keyword evidence="7" id="KW-0325">Glycoprotein</keyword>
<feature type="chain" id="PRO_5042039130" description="Variant Ionotropic Glutamate Receptor" evidence="9">
    <location>
        <begin position="17"/>
        <end position="233"/>
    </location>
</feature>
<name>A0AAE1NZ90_9EUCA</name>
<dbReference type="Gene3D" id="1.10.287.70">
    <property type="match status" value="1"/>
</dbReference>
<evidence type="ECO:0000256" key="5">
    <source>
        <dbReference type="ARBA" id="ARBA00023136"/>
    </source>
</evidence>
<dbReference type="GO" id="GO:0005886">
    <property type="term" value="C:plasma membrane"/>
    <property type="evidence" value="ECO:0007669"/>
    <property type="project" value="UniProtKB-SubCell"/>
</dbReference>
<evidence type="ECO:0008006" key="12">
    <source>
        <dbReference type="Google" id="ProtNLM"/>
    </source>
</evidence>
<evidence type="ECO:0000256" key="9">
    <source>
        <dbReference type="SAM" id="SignalP"/>
    </source>
</evidence>
<evidence type="ECO:0000256" key="1">
    <source>
        <dbReference type="ARBA" id="ARBA00004651"/>
    </source>
</evidence>
<evidence type="ECO:0000256" key="4">
    <source>
        <dbReference type="ARBA" id="ARBA00022989"/>
    </source>
</evidence>
<keyword evidence="2" id="KW-1003">Cell membrane</keyword>
<evidence type="ECO:0000313" key="10">
    <source>
        <dbReference type="EMBL" id="KAK4299130.1"/>
    </source>
</evidence>
<feature type="transmembrane region" description="Helical" evidence="8">
    <location>
        <begin position="208"/>
        <end position="227"/>
    </location>
</feature>
<evidence type="ECO:0000256" key="7">
    <source>
        <dbReference type="ARBA" id="ARBA00023180"/>
    </source>
</evidence>
<evidence type="ECO:0000256" key="2">
    <source>
        <dbReference type="ARBA" id="ARBA00022475"/>
    </source>
</evidence>
<evidence type="ECO:0000256" key="8">
    <source>
        <dbReference type="SAM" id="Phobius"/>
    </source>
</evidence>
<dbReference type="AlphaFoldDB" id="A0AAE1NZ90"/>